<evidence type="ECO:0000256" key="1">
    <source>
        <dbReference type="SAM" id="MobiDB-lite"/>
    </source>
</evidence>
<name>A0A2H5X934_9BACT</name>
<dbReference type="EMBL" id="BEHT01000002">
    <property type="protein sequence ID" value="GBC97703.1"/>
    <property type="molecule type" value="Genomic_DNA"/>
</dbReference>
<feature type="compositionally biased region" description="Gly residues" evidence="1">
    <location>
        <begin position="115"/>
        <end position="138"/>
    </location>
</feature>
<sequence>MRRWAFVMASLWSVAIAGAQPPAPNPQWQQFREQHKYHFQLRETFYKIGELEKKGGQTALTKEQAKKLLDIFKPLTQKDKLTADEAKDALRRIKAVLRPDQLNALQRIQLPRWGGRQGGPGGGPGGSGGGPAGGGPGGMRFDPSRMQNFNPLSVKVDEKSPAAEFQKRRAQRVKEVLALLEKKAKGH</sequence>
<proteinExistence type="predicted"/>
<evidence type="ECO:0000313" key="4">
    <source>
        <dbReference type="Proteomes" id="UP000236173"/>
    </source>
</evidence>
<dbReference type="AlphaFoldDB" id="A0A2H5X934"/>
<feature type="region of interest" description="Disordered" evidence="1">
    <location>
        <begin position="110"/>
        <end position="151"/>
    </location>
</feature>
<evidence type="ECO:0000313" key="3">
    <source>
        <dbReference type="EMBL" id="GBC97703.1"/>
    </source>
</evidence>
<accession>A0A2H5X934</accession>
<organism evidence="3 4">
    <name type="scientific">Candidatus Fervidibacter japonicus</name>
    <dbReference type="NCBI Taxonomy" id="2035412"/>
    <lineage>
        <taxon>Bacteria</taxon>
        <taxon>Candidatus Fervidibacterota</taxon>
        <taxon>Candidatus Fervidibacter</taxon>
    </lineage>
</organism>
<feature type="chain" id="PRO_5014128954" description="DUF3106 domain-containing protein" evidence="2">
    <location>
        <begin position="20"/>
        <end position="187"/>
    </location>
</feature>
<comment type="caution">
    <text evidence="3">The sequence shown here is derived from an EMBL/GenBank/DDBJ whole genome shotgun (WGS) entry which is preliminary data.</text>
</comment>
<keyword evidence="2" id="KW-0732">Signal</keyword>
<gene>
    <name evidence="3" type="ORF">HRbin17_00192</name>
</gene>
<feature type="signal peptide" evidence="2">
    <location>
        <begin position="1"/>
        <end position="19"/>
    </location>
</feature>
<evidence type="ECO:0000256" key="2">
    <source>
        <dbReference type="SAM" id="SignalP"/>
    </source>
</evidence>
<evidence type="ECO:0008006" key="5">
    <source>
        <dbReference type="Google" id="ProtNLM"/>
    </source>
</evidence>
<dbReference type="Proteomes" id="UP000236173">
    <property type="component" value="Unassembled WGS sequence"/>
</dbReference>
<protein>
    <recommendedName>
        <fullName evidence="5">DUF3106 domain-containing protein</fullName>
    </recommendedName>
</protein>
<reference evidence="4" key="1">
    <citation type="submission" date="2017-09" db="EMBL/GenBank/DDBJ databases">
        <title>Metaegenomics of thermophilic ammonia-oxidizing enrichment culture.</title>
        <authorList>
            <person name="Kato S."/>
            <person name="Suzuki K."/>
        </authorList>
    </citation>
    <scope>NUCLEOTIDE SEQUENCE [LARGE SCALE GENOMIC DNA]</scope>
</reference>